<evidence type="ECO:0000256" key="2">
    <source>
        <dbReference type="ARBA" id="ARBA00022737"/>
    </source>
</evidence>
<dbReference type="PANTHER" id="PTHR19849:SF1">
    <property type="entry name" value="F-BOX_WD REPEAT-CONTAINING PROTEIN 7"/>
    <property type="match status" value="1"/>
</dbReference>
<feature type="repeat" description="WD" evidence="3">
    <location>
        <begin position="504"/>
        <end position="545"/>
    </location>
</feature>
<dbReference type="EMBL" id="KV426103">
    <property type="protein sequence ID" value="KZV88289.1"/>
    <property type="molecule type" value="Genomic_DNA"/>
</dbReference>
<evidence type="ECO:0000259" key="5">
    <source>
        <dbReference type="PROSITE" id="PS50181"/>
    </source>
</evidence>
<feature type="repeat" description="WD" evidence="3">
    <location>
        <begin position="546"/>
        <end position="585"/>
    </location>
</feature>
<evidence type="ECO:0000256" key="1">
    <source>
        <dbReference type="ARBA" id="ARBA00022574"/>
    </source>
</evidence>
<feature type="compositionally biased region" description="Acidic residues" evidence="4">
    <location>
        <begin position="677"/>
        <end position="698"/>
    </location>
</feature>
<keyword evidence="2" id="KW-0677">Repeat</keyword>
<dbReference type="PROSITE" id="PS50181">
    <property type="entry name" value="FBOX"/>
    <property type="match status" value="1"/>
</dbReference>
<sequence length="745" mass="81531">MTEEEQVAGKGWAMLRREDLDRENKFVTLGEAIERFSRKRTLSGASGSSSSMAGVELQHPAHVDLSAAHSAPPRKKARAAALDFRNITPSTAGPPSPLPSPNGSPAQSAWPSAPPSGSSSPQPQAPFQPDLSLTTLMALPNLVSHFASLPPQLQSHVLLTLMRHSPLPVLRSLHSVLTPTLARDFLTQLPPELTSLVLSYLPSSALARASRVSRAWRAIIDSDAVLWCELLKHNHLWFGGGSEHAFADKVFTRRARMPPPPDALPLPHPYKLLFKTRHLTRTRWLENDPPPSLNFPAHGSAVVTCLLFSHNRIISASDDHSIHVYSPFTGHLLRSLDGHNGGVWALAATKNTLVSGSTDRTVRIWDLETGRCTHVFGGHTSTVRCLAIVKPVWVDVEVDEFTTRRERWPKRTLIVTGSRDHTLRVWKLPKEGDEEYKCFGADNGDDGDPSEEDVDDNPYHERLLEGHDHAVRALAARGRTLVSGSYDCTVRVWDIITGDCKWVLVGHTQKVYSVVMDHARGQVCSGSMDGTVRVWSLATGQCEHTLTGHTSLVGLLGLSSSHLVSAAADSTLRIWDAGCGQLMHTLAAHTGAITCFQHDEFKVLSGSDGTLKMWDVRKGTPVCDLLTGITGVWQVVFQGRWCVAASNKMDATYLDVWDFGRKGDTDEDWGMTGEGNMSDDSEDEEDEMAVEESMDQDDLPQSSSGQTPGVRGAAAWARAANPDTFAFGRGVPADTPTRSRTSRRR</sequence>
<dbReference type="Proteomes" id="UP000077266">
    <property type="component" value="Unassembled WGS sequence"/>
</dbReference>
<feature type="repeat" description="WD" evidence="3">
    <location>
        <begin position="464"/>
        <end position="495"/>
    </location>
</feature>
<dbReference type="PROSITE" id="PS50082">
    <property type="entry name" value="WD_REPEATS_2"/>
    <property type="match status" value="5"/>
</dbReference>
<feature type="compositionally biased region" description="Low complexity" evidence="4">
    <location>
        <begin position="103"/>
        <end position="129"/>
    </location>
</feature>
<feature type="compositionally biased region" description="Pro residues" evidence="4">
    <location>
        <begin position="92"/>
        <end position="102"/>
    </location>
</feature>
<dbReference type="PANTHER" id="PTHR19849">
    <property type="entry name" value="PHOSPHOLIPASE A-2-ACTIVATING PROTEIN"/>
    <property type="match status" value="1"/>
</dbReference>
<dbReference type="InParanoid" id="A0A166A428"/>
<dbReference type="SMART" id="SM00320">
    <property type="entry name" value="WD40"/>
    <property type="match status" value="7"/>
</dbReference>
<dbReference type="InterPro" id="IPR036322">
    <property type="entry name" value="WD40_repeat_dom_sf"/>
</dbReference>
<evidence type="ECO:0000313" key="7">
    <source>
        <dbReference type="Proteomes" id="UP000077266"/>
    </source>
</evidence>
<dbReference type="SMART" id="SM00256">
    <property type="entry name" value="FBOX"/>
    <property type="match status" value="1"/>
</dbReference>
<keyword evidence="1 3" id="KW-0853">WD repeat</keyword>
<name>A0A166A428_EXIGL</name>
<dbReference type="OrthoDB" id="190105at2759"/>
<gene>
    <name evidence="6" type="ORF">EXIGLDRAFT_619588</name>
</gene>
<dbReference type="CDD" id="cd00200">
    <property type="entry name" value="WD40"/>
    <property type="match status" value="1"/>
</dbReference>
<dbReference type="Pfam" id="PF12937">
    <property type="entry name" value="F-box-like"/>
    <property type="match status" value="1"/>
</dbReference>
<feature type="compositionally biased region" description="Low complexity" evidence="4">
    <location>
        <begin position="43"/>
        <end position="54"/>
    </location>
</feature>
<evidence type="ECO:0000313" key="6">
    <source>
        <dbReference type="EMBL" id="KZV88289.1"/>
    </source>
</evidence>
<dbReference type="Gene3D" id="1.20.1280.50">
    <property type="match status" value="1"/>
</dbReference>
<dbReference type="InterPro" id="IPR036047">
    <property type="entry name" value="F-box-like_dom_sf"/>
</dbReference>
<feature type="region of interest" description="Disordered" evidence="4">
    <location>
        <begin position="1"/>
        <end position="129"/>
    </location>
</feature>
<dbReference type="FunCoup" id="A0A166A428">
    <property type="interactions" value="118"/>
</dbReference>
<dbReference type="InterPro" id="IPR001680">
    <property type="entry name" value="WD40_rpt"/>
</dbReference>
<dbReference type="InterPro" id="IPR001810">
    <property type="entry name" value="F-box_dom"/>
</dbReference>
<evidence type="ECO:0000256" key="4">
    <source>
        <dbReference type="SAM" id="MobiDB-lite"/>
    </source>
</evidence>
<reference evidence="6 7" key="1">
    <citation type="journal article" date="2016" name="Mol. Biol. Evol.">
        <title>Comparative Genomics of Early-Diverging Mushroom-Forming Fungi Provides Insights into the Origins of Lignocellulose Decay Capabilities.</title>
        <authorList>
            <person name="Nagy L.G."/>
            <person name="Riley R."/>
            <person name="Tritt A."/>
            <person name="Adam C."/>
            <person name="Daum C."/>
            <person name="Floudas D."/>
            <person name="Sun H."/>
            <person name="Yadav J.S."/>
            <person name="Pangilinan J."/>
            <person name="Larsson K.H."/>
            <person name="Matsuura K."/>
            <person name="Barry K."/>
            <person name="Labutti K."/>
            <person name="Kuo R."/>
            <person name="Ohm R.A."/>
            <person name="Bhattacharya S.S."/>
            <person name="Shirouzu T."/>
            <person name="Yoshinaga Y."/>
            <person name="Martin F.M."/>
            <person name="Grigoriev I.V."/>
            <person name="Hibbett D.S."/>
        </authorList>
    </citation>
    <scope>NUCLEOTIDE SEQUENCE [LARGE SCALE GENOMIC DNA]</scope>
    <source>
        <strain evidence="6 7">HHB12029</strain>
    </source>
</reference>
<protein>
    <submittedName>
        <fullName evidence="6">WD40 repeat-like protein</fullName>
    </submittedName>
</protein>
<dbReference type="GO" id="GO:0043130">
    <property type="term" value="F:ubiquitin binding"/>
    <property type="evidence" value="ECO:0007669"/>
    <property type="project" value="TreeGrafter"/>
</dbReference>
<dbReference type="PRINTS" id="PR00320">
    <property type="entry name" value="GPROTEINBRPT"/>
</dbReference>
<dbReference type="Pfam" id="PF00400">
    <property type="entry name" value="WD40"/>
    <property type="match status" value="7"/>
</dbReference>
<dbReference type="GO" id="GO:0043161">
    <property type="term" value="P:proteasome-mediated ubiquitin-dependent protein catabolic process"/>
    <property type="evidence" value="ECO:0007669"/>
    <property type="project" value="TreeGrafter"/>
</dbReference>
<dbReference type="Gene3D" id="2.130.10.10">
    <property type="entry name" value="YVTN repeat-like/Quinoprotein amine dehydrogenase"/>
    <property type="match status" value="1"/>
</dbReference>
<feature type="region of interest" description="Disordered" evidence="4">
    <location>
        <begin position="665"/>
        <end position="745"/>
    </location>
</feature>
<feature type="compositionally biased region" description="Basic and acidic residues" evidence="4">
    <location>
        <begin position="15"/>
        <end position="25"/>
    </location>
</feature>
<dbReference type="InterPro" id="IPR020472">
    <property type="entry name" value="WD40_PAC1"/>
</dbReference>
<dbReference type="InterPro" id="IPR015943">
    <property type="entry name" value="WD40/YVTN_repeat-like_dom_sf"/>
</dbReference>
<accession>A0A166A428</accession>
<dbReference type="GO" id="GO:0005634">
    <property type="term" value="C:nucleus"/>
    <property type="evidence" value="ECO:0007669"/>
    <property type="project" value="TreeGrafter"/>
</dbReference>
<evidence type="ECO:0000256" key="3">
    <source>
        <dbReference type="PROSITE-ProRule" id="PRU00221"/>
    </source>
</evidence>
<dbReference type="SUPFAM" id="SSF81383">
    <property type="entry name" value="F-box domain"/>
    <property type="match status" value="1"/>
</dbReference>
<dbReference type="InterPro" id="IPR019775">
    <property type="entry name" value="WD40_repeat_CS"/>
</dbReference>
<keyword evidence="7" id="KW-1185">Reference proteome</keyword>
<dbReference type="GO" id="GO:0005737">
    <property type="term" value="C:cytoplasm"/>
    <property type="evidence" value="ECO:0007669"/>
    <property type="project" value="TreeGrafter"/>
</dbReference>
<dbReference type="GO" id="GO:0010992">
    <property type="term" value="P:ubiquitin recycling"/>
    <property type="evidence" value="ECO:0007669"/>
    <property type="project" value="TreeGrafter"/>
</dbReference>
<dbReference type="SUPFAM" id="SSF50978">
    <property type="entry name" value="WD40 repeat-like"/>
    <property type="match status" value="1"/>
</dbReference>
<feature type="domain" description="F-box" evidence="5">
    <location>
        <begin position="183"/>
        <end position="230"/>
    </location>
</feature>
<dbReference type="AlphaFoldDB" id="A0A166A428"/>
<dbReference type="STRING" id="1314781.A0A166A428"/>
<feature type="repeat" description="WD" evidence="3">
    <location>
        <begin position="409"/>
        <end position="428"/>
    </location>
</feature>
<dbReference type="PROSITE" id="PS50294">
    <property type="entry name" value="WD_REPEATS_REGION"/>
    <property type="match status" value="4"/>
</dbReference>
<proteinExistence type="predicted"/>
<dbReference type="PROSITE" id="PS00678">
    <property type="entry name" value="WD_REPEATS_1"/>
    <property type="match status" value="2"/>
</dbReference>
<organism evidence="6 7">
    <name type="scientific">Exidia glandulosa HHB12029</name>
    <dbReference type="NCBI Taxonomy" id="1314781"/>
    <lineage>
        <taxon>Eukaryota</taxon>
        <taxon>Fungi</taxon>
        <taxon>Dikarya</taxon>
        <taxon>Basidiomycota</taxon>
        <taxon>Agaricomycotina</taxon>
        <taxon>Agaricomycetes</taxon>
        <taxon>Auriculariales</taxon>
        <taxon>Exidiaceae</taxon>
        <taxon>Exidia</taxon>
    </lineage>
</organism>
<feature type="repeat" description="WD" evidence="3">
    <location>
        <begin position="336"/>
        <end position="375"/>
    </location>
</feature>